<dbReference type="PANTHER" id="PTHR10344">
    <property type="entry name" value="THYMIDYLATE KINASE"/>
    <property type="match status" value="1"/>
</dbReference>
<comment type="catalytic activity">
    <reaction evidence="9 10">
        <text>dTMP + ATP = dTDP + ADP</text>
        <dbReference type="Rhea" id="RHEA:13517"/>
        <dbReference type="ChEBI" id="CHEBI:30616"/>
        <dbReference type="ChEBI" id="CHEBI:58369"/>
        <dbReference type="ChEBI" id="CHEBI:63528"/>
        <dbReference type="ChEBI" id="CHEBI:456216"/>
        <dbReference type="EC" id="2.7.4.9"/>
    </reaction>
</comment>
<dbReference type="SUPFAM" id="SSF52540">
    <property type="entry name" value="P-loop containing nucleoside triphosphate hydrolases"/>
    <property type="match status" value="1"/>
</dbReference>
<reference evidence="12" key="1">
    <citation type="submission" date="2021-04" db="EMBL/GenBank/DDBJ databases">
        <title>Genomic features of Candidatus Phytoplasma meliae isolate ChTYXIII (1SrXIII-G).</title>
        <authorList>
            <person name="Fernandez F.D."/>
            <person name="Conci L.R."/>
        </authorList>
    </citation>
    <scope>NUCLEOTIDE SEQUENCE [LARGE SCALE GENOMIC DNA]</scope>
    <source>
        <strain evidence="12">ChTYXIII-Mo</strain>
    </source>
</reference>
<keyword evidence="7 10" id="KW-0418">Kinase</keyword>
<dbReference type="InterPro" id="IPR039430">
    <property type="entry name" value="Thymidylate_kin-like_dom"/>
</dbReference>
<evidence type="ECO:0000259" key="11">
    <source>
        <dbReference type="Pfam" id="PF02223"/>
    </source>
</evidence>
<accession>A0ABS5CXI3</accession>
<keyword evidence="5 10" id="KW-0545">Nucleotide biosynthesis</keyword>
<comment type="caution">
    <text evidence="12">The sequence shown here is derived from an EMBL/GenBank/DDBJ whole genome shotgun (WGS) entry which is preliminary data.</text>
</comment>
<proteinExistence type="inferred from homology"/>
<sequence length="210" mass="24287">MFISFEGGEASGKTTLARMLTQKLTQQGYQVVLTKEPGGYAPLSFIRETLLNPKMPKVSYETEALLYAADRIEHLSHVMIPAFEKKNIVICDRYLDSSFVYQGYARQLSHQYIAQINRFALQYLPHLTFYLDLEPIIAKKRLVRFRGVNLQNRLDLESLLFHQKIRQGYLKRALEESKRIITVNASGSLEKVFAIIYQKVKYLLCNSKLC</sequence>
<name>A0ABS5CXI3_9MOLU</name>
<dbReference type="InterPro" id="IPR018094">
    <property type="entry name" value="Thymidylate_kinase"/>
</dbReference>
<evidence type="ECO:0000256" key="9">
    <source>
        <dbReference type="ARBA" id="ARBA00048743"/>
    </source>
</evidence>
<evidence type="ECO:0000256" key="2">
    <source>
        <dbReference type="ARBA" id="ARBA00012980"/>
    </source>
</evidence>
<keyword evidence="8 10" id="KW-0067">ATP-binding</keyword>
<dbReference type="GO" id="GO:0004798">
    <property type="term" value="F:dTMP kinase activity"/>
    <property type="evidence" value="ECO:0007669"/>
    <property type="project" value="UniProtKB-EC"/>
</dbReference>
<evidence type="ECO:0000256" key="8">
    <source>
        <dbReference type="ARBA" id="ARBA00022840"/>
    </source>
</evidence>
<evidence type="ECO:0000313" key="13">
    <source>
        <dbReference type="Proteomes" id="UP001195571"/>
    </source>
</evidence>
<gene>
    <name evidence="10" type="primary">tmk</name>
    <name evidence="12" type="ORF">CHTY_000250</name>
</gene>
<feature type="binding site" evidence="10">
    <location>
        <begin position="7"/>
        <end position="14"/>
    </location>
    <ligand>
        <name>ATP</name>
        <dbReference type="ChEBI" id="CHEBI:30616"/>
    </ligand>
</feature>
<organism evidence="12 13">
    <name type="scientific">Candidatus Phytoplasma meliae</name>
    <dbReference type="NCBI Taxonomy" id="1848402"/>
    <lineage>
        <taxon>Bacteria</taxon>
        <taxon>Bacillati</taxon>
        <taxon>Mycoplasmatota</taxon>
        <taxon>Mollicutes</taxon>
        <taxon>Acholeplasmatales</taxon>
        <taxon>Acholeplasmataceae</taxon>
        <taxon>Candidatus Phytoplasma</taxon>
        <taxon>16SrXIII (Mexican periwinkle virescence group)</taxon>
    </lineage>
</organism>
<dbReference type="EMBL" id="JACAOD020000001">
    <property type="protein sequence ID" value="MBP5835680.1"/>
    <property type="molecule type" value="Genomic_DNA"/>
</dbReference>
<comment type="function">
    <text evidence="10">Phosphorylation of dTMP to form dTDP in both de novo and salvage pathways of dTTP synthesis.</text>
</comment>
<dbReference type="Proteomes" id="UP001195571">
    <property type="component" value="Unassembled WGS sequence"/>
</dbReference>
<keyword evidence="4 10" id="KW-0808">Transferase</keyword>
<dbReference type="InterPro" id="IPR027417">
    <property type="entry name" value="P-loop_NTPase"/>
</dbReference>
<dbReference type="InterPro" id="IPR018095">
    <property type="entry name" value="Thymidylate_kin_CS"/>
</dbReference>
<evidence type="ECO:0000256" key="4">
    <source>
        <dbReference type="ARBA" id="ARBA00022679"/>
    </source>
</evidence>
<keyword evidence="6 10" id="KW-0547">Nucleotide-binding</keyword>
<comment type="similarity">
    <text evidence="1 10">Belongs to the thymidylate kinase family.</text>
</comment>
<dbReference type="Gene3D" id="3.40.50.300">
    <property type="entry name" value="P-loop containing nucleotide triphosphate hydrolases"/>
    <property type="match status" value="1"/>
</dbReference>
<dbReference type="HAMAP" id="MF_00165">
    <property type="entry name" value="Thymidylate_kinase"/>
    <property type="match status" value="1"/>
</dbReference>
<dbReference type="PANTHER" id="PTHR10344:SF4">
    <property type="entry name" value="UMP-CMP KINASE 2, MITOCHONDRIAL"/>
    <property type="match status" value="1"/>
</dbReference>
<evidence type="ECO:0000313" key="12">
    <source>
        <dbReference type="EMBL" id="MBP5835680.1"/>
    </source>
</evidence>
<evidence type="ECO:0000256" key="3">
    <source>
        <dbReference type="ARBA" id="ARBA00017144"/>
    </source>
</evidence>
<dbReference type="NCBIfam" id="TIGR00041">
    <property type="entry name" value="DTMP_kinase"/>
    <property type="match status" value="1"/>
</dbReference>
<dbReference type="Pfam" id="PF02223">
    <property type="entry name" value="Thymidylate_kin"/>
    <property type="match status" value="1"/>
</dbReference>
<evidence type="ECO:0000256" key="1">
    <source>
        <dbReference type="ARBA" id="ARBA00009776"/>
    </source>
</evidence>
<dbReference type="CDD" id="cd01672">
    <property type="entry name" value="TMPK"/>
    <property type="match status" value="1"/>
</dbReference>
<dbReference type="PROSITE" id="PS01331">
    <property type="entry name" value="THYMIDYLATE_KINASE"/>
    <property type="match status" value="1"/>
</dbReference>
<feature type="domain" description="Thymidylate kinase-like" evidence="11">
    <location>
        <begin position="5"/>
        <end position="194"/>
    </location>
</feature>
<evidence type="ECO:0000256" key="5">
    <source>
        <dbReference type="ARBA" id="ARBA00022727"/>
    </source>
</evidence>
<evidence type="ECO:0000256" key="7">
    <source>
        <dbReference type="ARBA" id="ARBA00022777"/>
    </source>
</evidence>
<dbReference type="EC" id="2.7.4.9" evidence="2 10"/>
<keyword evidence="13" id="KW-1185">Reference proteome</keyword>
<evidence type="ECO:0000256" key="6">
    <source>
        <dbReference type="ARBA" id="ARBA00022741"/>
    </source>
</evidence>
<protein>
    <recommendedName>
        <fullName evidence="3 10">Thymidylate kinase</fullName>
        <ecNumber evidence="2 10">2.7.4.9</ecNumber>
    </recommendedName>
    <alternativeName>
        <fullName evidence="10">dTMP kinase</fullName>
    </alternativeName>
</protein>
<evidence type="ECO:0000256" key="10">
    <source>
        <dbReference type="HAMAP-Rule" id="MF_00165"/>
    </source>
</evidence>
<dbReference type="RefSeq" id="WP_203551945.1">
    <property type="nucleotide sequence ID" value="NZ_JACAOD020000001.1"/>
</dbReference>